<evidence type="ECO:0000313" key="1">
    <source>
        <dbReference type="EMBL" id="KKL04710.1"/>
    </source>
</evidence>
<reference evidence="1" key="1">
    <citation type="journal article" date="2015" name="Nature">
        <title>Complex archaea that bridge the gap between prokaryotes and eukaryotes.</title>
        <authorList>
            <person name="Spang A."/>
            <person name="Saw J.H."/>
            <person name="Jorgensen S.L."/>
            <person name="Zaremba-Niedzwiedzka K."/>
            <person name="Martijn J."/>
            <person name="Lind A.E."/>
            <person name="van Eijk R."/>
            <person name="Schleper C."/>
            <person name="Guy L."/>
            <person name="Ettema T.J."/>
        </authorList>
    </citation>
    <scope>NUCLEOTIDE SEQUENCE</scope>
</reference>
<proteinExistence type="predicted"/>
<dbReference type="AlphaFoldDB" id="A0A0F9A5H6"/>
<dbReference type="EMBL" id="LAZR01044412">
    <property type="protein sequence ID" value="KKL04710.1"/>
    <property type="molecule type" value="Genomic_DNA"/>
</dbReference>
<accession>A0A0F9A5H6</accession>
<protein>
    <submittedName>
        <fullName evidence="1">Uncharacterized protein</fullName>
    </submittedName>
</protein>
<comment type="caution">
    <text evidence="1">The sequence shown here is derived from an EMBL/GenBank/DDBJ whole genome shotgun (WGS) entry which is preliminary data.</text>
</comment>
<name>A0A0F9A5H6_9ZZZZ</name>
<organism evidence="1">
    <name type="scientific">marine sediment metagenome</name>
    <dbReference type="NCBI Taxonomy" id="412755"/>
    <lineage>
        <taxon>unclassified sequences</taxon>
        <taxon>metagenomes</taxon>
        <taxon>ecological metagenomes</taxon>
    </lineage>
</organism>
<sequence length="114" mass="13303">MNDELGLKFDCPDEMLPLITIHSTINGEIKSYPISRLVYSYWKLSNPTDRKVLVSYAGVVKRFIASVEKLFNKYGSDFEEWPEKDNSWRLEQMEHIVRQGVELTDGYVDLGPDW</sequence>
<gene>
    <name evidence="1" type="ORF">LCGC14_2613330</name>
</gene>